<dbReference type="EMBL" id="GL378341">
    <property type="protein sequence ID" value="EFJ48078.1"/>
    <property type="molecule type" value="Genomic_DNA"/>
</dbReference>
<evidence type="ECO:0000313" key="3">
    <source>
        <dbReference type="Proteomes" id="UP000001058"/>
    </source>
</evidence>
<dbReference type="InterPro" id="IPR036155">
    <property type="entry name" value="Crypto/Photolyase_N_sf"/>
</dbReference>
<dbReference type="GO" id="GO:0071949">
    <property type="term" value="F:FAD binding"/>
    <property type="evidence" value="ECO:0007669"/>
    <property type="project" value="TreeGrafter"/>
</dbReference>
<reference evidence="2 3" key="1">
    <citation type="journal article" date="2010" name="Science">
        <title>Genomic analysis of organismal complexity in the multicellular green alga Volvox carteri.</title>
        <authorList>
            <person name="Prochnik S.E."/>
            <person name="Umen J."/>
            <person name="Nedelcu A.M."/>
            <person name="Hallmann A."/>
            <person name="Miller S.M."/>
            <person name="Nishii I."/>
            <person name="Ferris P."/>
            <person name="Kuo A."/>
            <person name="Mitros T."/>
            <person name="Fritz-Laylin L.K."/>
            <person name="Hellsten U."/>
            <person name="Chapman J."/>
            <person name="Simakov O."/>
            <person name="Rensing S.A."/>
            <person name="Terry A."/>
            <person name="Pangilinan J."/>
            <person name="Kapitonov V."/>
            <person name="Jurka J."/>
            <person name="Salamov A."/>
            <person name="Shapiro H."/>
            <person name="Schmutz J."/>
            <person name="Grimwood J."/>
            <person name="Lindquist E."/>
            <person name="Lucas S."/>
            <person name="Grigoriev I.V."/>
            <person name="Schmitt R."/>
            <person name="Kirk D."/>
            <person name="Rokhsar D.S."/>
        </authorList>
    </citation>
    <scope>NUCLEOTIDE SEQUENCE [LARGE SCALE GENOMIC DNA]</scope>
    <source>
        <strain evidence="3">f. Nagariensis / Eve</strain>
    </source>
</reference>
<dbReference type="PANTHER" id="PTHR11455:SF2">
    <property type="entry name" value="BLUE-LIGHT PHOTORECEPTOR PHR2"/>
    <property type="match status" value="1"/>
</dbReference>
<dbReference type="InterPro" id="IPR014729">
    <property type="entry name" value="Rossmann-like_a/b/a_fold"/>
</dbReference>
<name>D8TWM7_VOLCA</name>
<accession>D8TWM7</accession>
<dbReference type="Pfam" id="PF00875">
    <property type="entry name" value="DNA_photolyase"/>
    <property type="match status" value="1"/>
</dbReference>
<dbReference type="GO" id="GO:0003904">
    <property type="term" value="F:deoxyribodipyrimidine photo-lyase activity"/>
    <property type="evidence" value="ECO:0007669"/>
    <property type="project" value="TreeGrafter"/>
</dbReference>
<dbReference type="OrthoDB" id="435881at2759"/>
<dbReference type="KEGG" id="vcn:VOLCADRAFT_37482"/>
<feature type="non-terminal residue" evidence="2">
    <location>
        <position position="97"/>
    </location>
</feature>
<dbReference type="InParanoid" id="D8TWM7"/>
<evidence type="ECO:0000313" key="2">
    <source>
        <dbReference type="EMBL" id="EFJ48078.1"/>
    </source>
</evidence>
<dbReference type="AlphaFoldDB" id="D8TWM7"/>
<dbReference type="STRING" id="3068.D8TWM7"/>
<evidence type="ECO:0000259" key="1">
    <source>
        <dbReference type="PROSITE" id="PS51645"/>
    </source>
</evidence>
<dbReference type="InterPro" id="IPR006050">
    <property type="entry name" value="DNA_photolyase_N"/>
</dbReference>
<dbReference type="RefSeq" id="XP_002950763.1">
    <property type="nucleotide sequence ID" value="XM_002950717.1"/>
</dbReference>
<keyword evidence="3" id="KW-1185">Reference proteome</keyword>
<gene>
    <name evidence="2" type="ORF">VOLCADRAFT_37482</name>
</gene>
<sequence length="97" mass="10796">GAARKPAVMWFRNDLRLHDNPVLDRACREGTSVLPVYVLDPRDYGKGPNGFGRTGPTRAQFIMDAVQDLRSRLRAAGSDLIVRMGHPEEVVPELARV</sequence>
<organism evidence="3">
    <name type="scientific">Volvox carteri f. nagariensis</name>
    <dbReference type="NCBI Taxonomy" id="3068"/>
    <lineage>
        <taxon>Eukaryota</taxon>
        <taxon>Viridiplantae</taxon>
        <taxon>Chlorophyta</taxon>
        <taxon>core chlorophytes</taxon>
        <taxon>Chlorophyceae</taxon>
        <taxon>CS clade</taxon>
        <taxon>Chlamydomonadales</taxon>
        <taxon>Volvocaceae</taxon>
        <taxon>Volvox</taxon>
    </lineage>
</organism>
<dbReference type="GeneID" id="9618284"/>
<dbReference type="PANTHER" id="PTHR11455">
    <property type="entry name" value="CRYPTOCHROME"/>
    <property type="match status" value="1"/>
</dbReference>
<dbReference type="Gene3D" id="3.40.50.620">
    <property type="entry name" value="HUPs"/>
    <property type="match status" value="1"/>
</dbReference>
<feature type="domain" description="Photolyase/cryptochrome alpha/beta" evidence="1">
    <location>
        <begin position="5"/>
        <end position="97"/>
    </location>
</feature>
<feature type="non-terminal residue" evidence="2">
    <location>
        <position position="1"/>
    </location>
</feature>
<dbReference type="SUPFAM" id="SSF52425">
    <property type="entry name" value="Cryptochrome/photolyase, N-terminal domain"/>
    <property type="match status" value="1"/>
</dbReference>
<dbReference type="GO" id="GO:0000719">
    <property type="term" value="P:photoreactive repair"/>
    <property type="evidence" value="ECO:0007669"/>
    <property type="project" value="TreeGrafter"/>
</dbReference>
<dbReference type="Proteomes" id="UP000001058">
    <property type="component" value="Unassembled WGS sequence"/>
</dbReference>
<dbReference type="PROSITE" id="PS51645">
    <property type="entry name" value="PHR_CRY_ALPHA_BETA"/>
    <property type="match status" value="1"/>
</dbReference>
<dbReference type="GO" id="GO:0003677">
    <property type="term" value="F:DNA binding"/>
    <property type="evidence" value="ECO:0007669"/>
    <property type="project" value="TreeGrafter"/>
</dbReference>
<proteinExistence type="predicted"/>
<dbReference type="InterPro" id="IPR002081">
    <property type="entry name" value="Cryptochrome/DNA_photolyase_1"/>
</dbReference>
<dbReference type="eggNOG" id="KOG0133">
    <property type="taxonomic scope" value="Eukaryota"/>
</dbReference>
<protein>
    <recommendedName>
        <fullName evidence="1">Photolyase/cryptochrome alpha/beta domain-containing protein</fullName>
    </recommendedName>
</protein>